<dbReference type="RefSeq" id="XP_032475775.1">
    <property type="nucleotide sequence ID" value="XM_032619884.1"/>
</dbReference>
<keyword evidence="1" id="KW-0472">Membrane</keyword>
<reference evidence="4" key="2">
    <citation type="submission" date="2025-05" db="UniProtKB">
        <authorList>
            <consortium name="Ensembl"/>
        </authorList>
    </citation>
    <scope>IDENTIFICATION</scope>
</reference>
<feature type="signal peptide" evidence="2">
    <location>
        <begin position="1"/>
        <end position="16"/>
    </location>
</feature>
<dbReference type="KEGG" id="psiu:116747543"/>
<dbReference type="GeneID" id="116747543"/>
<dbReference type="SUPFAM" id="SSF58069">
    <property type="entry name" value="Virus ectodomain"/>
    <property type="match status" value="1"/>
</dbReference>
<dbReference type="GO" id="GO:0005198">
    <property type="term" value="F:structural molecule activity"/>
    <property type="evidence" value="ECO:0007669"/>
    <property type="project" value="InterPro"/>
</dbReference>
<evidence type="ECO:0000313" key="5">
    <source>
        <dbReference type="Proteomes" id="UP000694554"/>
    </source>
</evidence>
<keyword evidence="1" id="KW-1133">Transmembrane helix</keyword>
<dbReference type="RefSeq" id="XP_032475770.1">
    <property type="nucleotide sequence ID" value="XM_032619879.1"/>
</dbReference>
<dbReference type="PANTHER" id="PTHR37874:SF2">
    <property type="entry name" value="GENE 8113-RELATED"/>
    <property type="match status" value="1"/>
</dbReference>
<keyword evidence="1" id="KW-0812">Transmembrane</keyword>
<gene>
    <name evidence="4" type="primary">LOC116747543</name>
</gene>
<dbReference type="RefSeq" id="XP_032475769.1">
    <property type="nucleotide sequence ID" value="XM_032619878.1"/>
</dbReference>
<dbReference type="RefSeq" id="XP_032475776.1">
    <property type="nucleotide sequence ID" value="XM_032619885.1"/>
</dbReference>
<evidence type="ECO:0000313" key="4">
    <source>
        <dbReference type="Ensembl" id="ENSPSNP00000020935.1"/>
    </source>
</evidence>
<protein>
    <submittedName>
        <fullName evidence="4">Uncharacterized LOC116747543</fullName>
    </submittedName>
</protein>
<proteinExistence type="predicted"/>
<dbReference type="RefSeq" id="XP_032475771.1">
    <property type="nucleotide sequence ID" value="XM_032619880.1"/>
</dbReference>
<dbReference type="InterPro" id="IPR053368">
    <property type="entry name" value="Viral_Envelope_Glycoprotein"/>
</dbReference>
<dbReference type="GeneTree" id="ENSGT01150000289947"/>
<sequence>MMLGWMVLMGLSLLKAEDKMFWGISRSWPVPLPVHSHSRVLPIFYSTSCEMNTACTVSLDDEWVHYNATNFVLNNTLCFSWNASVDCIHLARKTLTAWNNPLTGNQVPLSMLNEALTKISQGQYSGSGTGHSSQDAVNVTTSLLKHEGVVPLPNNTKNCTESNRTRIAPYCAAIVNTPPIFTPCQAQTYATCQLTSGFQFFPGLKSYVGRKKTGDNKTVWYYEGWPFFSWLLRNQVGASTDISPFAMLQDSNGTLFNVSGVAKTSNGTRYKLNVTSYASGLYNYSRAAASVCVQSPFMFLLTNDSQDCRNNSVCWLSQCWNGSVTQTALLVRVPTFVPIPVQADPNNFPLLNLLREKRDFGVTAAIVTAVAISAAAAVTAGVTMANQVQTAQAVNTIVSRTSRILENQNKFNNHLMNGILSLNQRVDLLEETVEDVYSILQVGCVQKLDHFCVTPLPVSDALNRSREIGNFLGGNWSREAELMLLNQKIQIKTLNATRLYSVTLGDFTTWLSSAFTFFKEWVGVGMFAVCCMAGLVVCLWLICRLRTRTKRDKMLFTQALVAISKGDSPGAWISILNDP</sequence>
<organism evidence="4 5">
    <name type="scientific">Phocoena sinus</name>
    <name type="common">Vaquita</name>
    <dbReference type="NCBI Taxonomy" id="42100"/>
    <lineage>
        <taxon>Eukaryota</taxon>
        <taxon>Metazoa</taxon>
        <taxon>Chordata</taxon>
        <taxon>Craniata</taxon>
        <taxon>Vertebrata</taxon>
        <taxon>Euteleostomi</taxon>
        <taxon>Mammalia</taxon>
        <taxon>Eutheria</taxon>
        <taxon>Laurasiatheria</taxon>
        <taxon>Artiodactyla</taxon>
        <taxon>Whippomorpha</taxon>
        <taxon>Cetacea</taxon>
        <taxon>Odontoceti</taxon>
        <taxon>Phocoenidae</taxon>
        <taxon>Phocoena</taxon>
    </lineage>
</organism>
<dbReference type="Ensembl" id="ENSPSNT00000023603.1">
    <property type="protein sequence ID" value="ENSPSNP00000020957.1"/>
    <property type="gene ID" value="ENSPSNG00000015395.1"/>
</dbReference>
<dbReference type="Ensembl" id="ENSPSNT00000023577.1">
    <property type="protein sequence ID" value="ENSPSNP00000020935.1"/>
    <property type="gene ID" value="ENSPSNG00000015395.1"/>
</dbReference>
<keyword evidence="2" id="KW-0732">Signal</keyword>
<dbReference type="RefSeq" id="XP_032475774.1">
    <property type="nucleotide sequence ID" value="XM_032619883.1"/>
</dbReference>
<accession>A0A8C9C9I4</accession>
<reference evidence="4" key="1">
    <citation type="submission" date="2019-08" db="EMBL/GenBank/DDBJ databases">
        <title>Phocoena sinus (Vaquita) genome, mPhoSin1, primary haplotype.</title>
        <authorList>
            <person name="Morin P."/>
            <person name="Mountcastle J."/>
            <person name="Fungtammasan C."/>
            <person name="Rhie A."/>
            <person name="Rojas-Bracho L."/>
            <person name="Smith C.R."/>
            <person name="Taylor B.L."/>
            <person name="Gulland F.M.D."/>
            <person name="Musser W."/>
            <person name="Houck M."/>
            <person name="Haase B."/>
            <person name="Paez S."/>
            <person name="Howe K."/>
            <person name="Torrance J."/>
            <person name="Formenti G."/>
            <person name="Phillippy A."/>
            <person name="Ryder O."/>
            <person name="Jarvis E.D."/>
            <person name="Fedrigo O."/>
        </authorList>
    </citation>
    <scope>NUCLEOTIDE SEQUENCE [LARGE SCALE GENOMIC DNA]</scope>
</reference>
<evidence type="ECO:0000256" key="2">
    <source>
        <dbReference type="SAM" id="SignalP"/>
    </source>
</evidence>
<feature type="transmembrane region" description="Helical" evidence="1">
    <location>
        <begin position="521"/>
        <end position="543"/>
    </location>
</feature>
<dbReference type="PANTHER" id="PTHR37874">
    <property type="entry name" value="RIKEN CDNA 1500011B03 GENE-RELATED"/>
    <property type="match status" value="1"/>
</dbReference>
<keyword evidence="5" id="KW-1185">Reference proteome</keyword>
<dbReference type="Proteomes" id="UP000694554">
    <property type="component" value="Chromosome X"/>
</dbReference>
<dbReference type="RefSeq" id="XP_032475773.1">
    <property type="nucleotide sequence ID" value="XM_032619882.1"/>
</dbReference>
<dbReference type="RefSeq" id="XP_032475767.1">
    <property type="nucleotide sequence ID" value="XM_032619876.1"/>
</dbReference>
<evidence type="ECO:0000256" key="1">
    <source>
        <dbReference type="SAM" id="Phobius"/>
    </source>
</evidence>
<name>A0A8C9C9I4_PHOSS</name>
<dbReference type="InterPro" id="IPR000328">
    <property type="entry name" value="GP41-like"/>
</dbReference>
<dbReference type="AlphaFoldDB" id="A0A8C9C9I4"/>
<dbReference type="Pfam" id="PF00517">
    <property type="entry name" value="GP41"/>
    <property type="match status" value="1"/>
</dbReference>
<dbReference type="RefSeq" id="XP_032475766.1">
    <property type="nucleotide sequence ID" value="XM_032619875.1"/>
</dbReference>
<feature type="domain" description="Retroviral envelope protein GP41-like" evidence="3">
    <location>
        <begin position="380"/>
        <end position="540"/>
    </location>
</feature>
<evidence type="ECO:0000259" key="3">
    <source>
        <dbReference type="Pfam" id="PF00517"/>
    </source>
</evidence>
<dbReference type="RefSeq" id="XP_032475768.1">
    <property type="nucleotide sequence ID" value="XM_032619877.1"/>
</dbReference>
<feature type="chain" id="PRO_5044682320" evidence="2">
    <location>
        <begin position="17"/>
        <end position="579"/>
    </location>
</feature>